<dbReference type="PRINTS" id="PR00778">
    <property type="entry name" value="HTHARSR"/>
</dbReference>
<name>A0A0B3VMN1_9FIRM</name>
<dbReference type="CDD" id="cd00090">
    <property type="entry name" value="HTH_ARSR"/>
    <property type="match status" value="1"/>
</dbReference>
<dbReference type="Gene3D" id="1.10.10.10">
    <property type="entry name" value="Winged helix-like DNA-binding domain superfamily/Winged helix DNA-binding domain"/>
    <property type="match status" value="1"/>
</dbReference>
<evidence type="ECO:0000313" key="6">
    <source>
        <dbReference type="Proteomes" id="UP000031189"/>
    </source>
</evidence>
<keyword evidence="3" id="KW-0804">Transcription</keyword>
<dbReference type="RefSeq" id="WP_039678808.1">
    <property type="nucleotide sequence ID" value="NZ_JAWGXO010000004.1"/>
</dbReference>
<gene>
    <name evidence="5" type="ORF">QX51_05020</name>
</gene>
<dbReference type="PANTHER" id="PTHR33154">
    <property type="entry name" value="TRANSCRIPTIONAL REGULATOR, ARSR FAMILY"/>
    <property type="match status" value="1"/>
</dbReference>
<organism evidence="5 6">
    <name type="scientific">Terrisporobacter othiniensis</name>
    <dbReference type="NCBI Taxonomy" id="1577792"/>
    <lineage>
        <taxon>Bacteria</taxon>
        <taxon>Bacillati</taxon>
        <taxon>Bacillota</taxon>
        <taxon>Clostridia</taxon>
        <taxon>Peptostreptococcales</taxon>
        <taxon>Peptostreptococcaceae</taxon>
        <taxon>Terrisporobacter</taxon>
    </lineage>
</organism>
<dbReference type="Proteomes" id="UP000031189">
    <property type="component" value="Unassembled WGS sequence"/>
</dbReference>
<dbReference type="STRING" id="1577792.QX51_05020"/>
<evidence type="ECO:0000256" key="1">
    <source>
        <dbReference type="ARBA" id="ARBA00023015"/>
    </source>
</evidence>
<dbReference type="GO" id="GO:0003677">
    <property type="term" value="F:DNA binding"/>
    <property type="evidence" value="ECO:0007669"/>
    <property type="project" value="UniProtKB-KW"/>
</dbReference>
<reference evidence="5 6" key="1">
    <citation type="submission" date="2014-12" db="EMBL/GenBank/DDBJ databases">
        <title>Draft genome sequence of Terrisporobacter sp. 08-306576, isolated from the blood culture of a bacteremia patient.</title>
        <authorList>
            <person name="Lund L.C."/>
            <person name="Sydenham T.V."/>
            <person name="Hogh S.V."/>
            <person name="Skov M.N."/>
            <person name="Kemp M."/>
            <person name="Justesen U.S."/>
        </authorList>
    </citation>
    <scope>NUCLEOTIDE SEQUENCE [LARGE SCALE GENOMIC DNA]</scope>
    <source>
        <strain evidence="5 6">08-306576</strain>
    </source>
</reference>
<dbReference type="SUPFAM" id="SSF46785">
    <property type="entry name" value="Winged helix' DNA-binding domain"/>
    <property type="match status" value="1"/>
</dbReference>
<sequence>METLIKVFKALSDETRLKILMIISRKVMCQKGISKHLQISDSAVSQHIKILKEANILTGYKEGYYVFYRINEEVFNECIFFMKFINDDNHSFIDMTNIEPNRNCCGNTCKGKSKCCRKREDLK</sequence>
<dbReference type="InterPro" id="IPR036390">
    <property type="entry name" value="WH_DNA-bd_sf"/>
</dbReference>
<proteinExistence type="predicted"/>
<dbReference type="InterPro" id="IPR001845">
    <property type="entry name" value="HTH_ArsR_DNA-bd_dom"/>
</dbReference>
<keyword evidence="2" id="KW-0238">DNA-binding</keyword>
<dbReference type="InterPro" id="IPR011991">
    <property type="entry name" value="ArsR-like_HTH"/>
</dbReference>
<evidence type="ECO:0000256" key="2">
    <source>
        <dbReference type="ARBA" id="ARBA00023125"/>
    </source>
</evidence>
<comment type="caution">
    <text evidence="5">The sequence shown here is derived from an EMBL/GenBank/DDBJ whole genome shotgun (WGS) entry which is preliminary data.</text>
</comment>
<dbReference type="SMART" id="SM00418">
    <property type="entry name" value="HTH_ARSR"/>
    <property type="match status" value="1"/>
</dbReference>
<protein>
    <submittedName>
        <fullName evidence="5">ArsR family transcriptional regulator</fullName>
    </submittedName>
</protein>
<dbReference type="GO" id="GO:0003700">
    <property type="term" value="F:DNA-binding transcription factor activity"/>
    <property type="evidence" value="ECO:0007669"/>
    <property type="project" value="InterPro"/>
</dbReference>
<dbReference type="InterPro" id="IPR036388">
    <property type="entry name" value="WH-like_DNA-bd_sf"/>
</dbReference>
<keyword evidence="6" id="KW-1185">Reference proteome</keyword>
<evidence type="ECO:0000256" key="3">
    <source>
        <dbReference type="ARBA" id="ARBA00023163"/>
    </source>
</evidence>
<dbReference type="OrthoDB" id="9798835at2"/>
<dbReference type="PANTHER" id="PTHR33154:SF33">
    <property type="entry name" value="TRANSCRIPTIONAL REPRESSOR SDPR"/>
    <property type="match status" value="1"/>
</dbReference>
<keyword evidence="1" id="KW-0805">Transcription regulation</keyword>
<dbReference type="EMBL" id="JWHR01000053">
    <property type="protein sequence ID" value="KHS58041.1"/>
    <property type="molecule type" value="Genomic_DNA"/>
</dbReference>
<dbReference type="InterPro" id="IPR051081">
    <property type="entry name" value="HTH_MetalResp_TranReg"/>
</dbReference>
<dbReference type="Pfam" id="PF01022">
    <property type="entry name" value="HTH_5"/>
    <property type="match status" value="1"/>
</dbReference>
<dbReference type="PROSITE" id="PS50987">
    <property type="entry name" value="HTH_ARSR_2"/>
    <property type="match status" value="1"/>
</dbReference>
<evidence type="ECO:0000259" key="4">
    <source>
        <dbReference type="PROSITE" id="PS50987"/>
    </source>
</evidence>
<dbReference type="NCBIfam" id="NF033788">
    <property type="entry name" value="HTH_metalloreg"/>
    <property type="match status" value="1"/>
</dbReference>
<feature type="domain" description="HTH arsR-type" evidence="4">
    <location>
        <begin position="1"/>
        <end position="90"/>
    </location>
</feature>
<accession>A0A0B3VMN1</accession>
<evidence type="ECO:0000313" key="5">
    <source>
        <dbReference type="EMBL" id="KHS58041.1"/>
    </source>
</evidence>
<dbReference type="AlphaFoldDB" id="A0A0B3VMN1"/>